<name>X0GMK6_FUSOX</name>
<proteinExistence type="predicted"/>
<gene>
    <name evidence="1" type="ORF">FOPG_19214</name>
</gene>
<dbReference type="HOGENOM" id="CLU_002639_8_9_1"/>
<evidence type="ECO:0008006" key="2">
    <source>
        <dbReference type="Google" id="ProtNLM"/>
    </source>
</evidence>
<dbReference type="AlphaFoldDB" id="X0GMK6"/>
<reference evidence="1" key="1">
    <citation type="submission" date="2011-11" db="EMBL/GenBank/DDBJ databases">
        <title>The Genome Sequence of Fusarium oxysporum PHW808.</title>
        <authorList>
            <consortium name="The Broad Institute Genome Sequencing Platform"/>
            <person name="Ma L.-J."/>
            <person name="Gale L.R."/>
            <person name="Schwartz D.C."/>
            <person name="Zhou S."/>
            <person name="Corby-Kistler H."/>
            <person name="Young S.K."/>
            <person name="Zeng Q."/>
            <person name="Gargeya S."/>
            <person name="Fitzgerald M."/>
            <person name="Haas B."/>
            <person name="Abouelleil A."/>
            <person name="Alvarado L."/>
            <person name="Arachchi H.M."/>
            <person name="Berlin A."/>
            <person name="Brown A."/>
            <person name="Chapman S.B."/>
            <person name="Chen Z."/>
            <person name="Dunbar C."/>
            <person name="Freedman E."/>
            <person name="Gearin G."/>
            <person name="Goldberg J."/>
            <person name="Griggs A."/>
            <person name="Gujja S."/>
            <person name="Heiman D."/>
            <person name="Howarth C."/>
            <person name="Larson L."/>
            <person name="Lui A."/>
            <person name="MacDonald P.J.P."/>
            <person name="Montmayeur A."/>
            <person name="Murphy C."/>
            <person name="Neiman D."/>
            <person name="Pearson M."/>
            <person name="Priest M."/>
            <person name="Roberts A."/>
            <person name="Saif S."/>
            <person name="Shea T."/>
            <person name="Shenoy N."/>
            <person name="Sisk P."/>
            <person name="Stolte C."/>
            <person name="Sykes S."/>
            <person name="Wortman J."/>
            <person name="Nusbaum C."/>
            <person name="Birren B."/>
        </authorList>
    </citation>
    <scope>NUCLEOTIDE SEQUENCE [LARGE SCALE GENOMIC DNA]</scope>
    <source>
        <strain evidence="1">54008</strain>
    </source>
</reference>
<evidence type="ECO:0000313" key="1">
    <source>
        <dbReference type="EMBL" id="EXL64523.1"/>
    </source>
</evidence>
<dbReference type="Proteomes" id="UP000030676">
    <property type="component" value="Unassembled WGS sequence"/>
</dbReference>
<dbReference type="PANTHER" id="PTHR33112:SF16">
    <property type="entry name" value="HETEROKARYON INCOMPATIBILITY DOMAIN-CONTAINING PROTEIN"/>
    <property type="match status" value="1"/>
</dbReference>
<organism evidence="1">
    <name type="scientific">Fusarium oxysporum f. sp. conglutinans race 2 54008</name>
    <dbReference type="NCBI Taxonomy" id="1089457"/>
    <lineage>
        <taxon>Eukaryota</taxon>
        <taxon>Fungi</taxon>
        <taxon>Dikarya</taxon>
        <taxon>Ascomycota</taxon>
        <taxon>Pezizomycotina</taxon>
        <taxon>Sordariomycetes</taxon>
        <taxon>Hypocreomycetidae</taxon>
        <taxon>Hypocreales</taxon>
        <taxon>Nectriaceae</taxon>
        <taxon>Fusarium</taxon>
        <taxon>Fusarium oxysporum species complex</taxon>
    </lineage>
</organism>
<accession>X0GMK6</accession>
<dbReference type="EMBL" id="KK034051">
    <property type="protein sequence ID" value="EXL64523.1"/>
    <property type="molecule type" value="Genomic_DNA"/>
</dbReference>
<reference evidence="1" key="2">
    <citation type="submission" date="2014-03" db="EMBL/GenBank/DDBJ databases">
        <title>The Genome Annotation of Fusarium oxysporum PHW808.</title>
        <authorList>
            <consortium name="The Broad Institute Genomics Platform"/>
            <person name="Ma L.-J."/>
            <person name="Corby-Kistler H."/>
            <person name="Broz K."/>
            <person name="Gale L.R."/>
            <person name="Jonkers W."/>
            <person name="O'Donnell K."/>
            <person name="Ploetz R."/>
            <person name="Steinberg C."/>
            <person name="Schwartz D.C."/>
            <person name="VanEtten H."/>
            <person name="Zhou S."/>
            <person name="Young S.K."/>
            <person name="Zeng Q."/>
            <person name="Gargeya S."/>
            <person name="Fitzgerald M."/>
            <person name="Abouelleil A."/>
            <person name="Alvarado L."/>
            <person name="Chapman S.B."/>
            <person name="Gainer-Dewar J."/>
            <person name="Goldberg J."/>
            <person name="Griggs A."/>
            <person name="Gujja S."/>
            <person name="Hansen M."/>
            <person name="Howarth C."/>
            <person name="Imamovic A."/>
            <person name="Ireland A."/>
            <person name="Larimer J."/>
            <person name="McCowan C."/>
            <person name="Murphy C."/>
            <person name="Pearson M."/>
            <person name="Poon T.W."/>
            <person name="Priest M."/>
            <person name="Roberts A."/>
            <person name="Saif S."/>
            <person name="Shea T."/>
            <person name="Sykes S."/>
            <person name="Wortman J."/>
            <person name="Nusbaum C."/>
            <person name="Birren B."/>
        </authorList>
    </citation>
    <scope>NUCLEOTIDE SEQUENCE</scope>
    <source>
        <strain evidence="1">54008</strain>
    </source>
</reference>
<dbReference type="PANTHER" id="PTHR33112">
    <property type="entry name" value="DOMAIN PROTEIN, PUTATIVE-RELATED"/>
    <property type="match status" value="1"/>
</dbReference>
<protein>
    <recommendedName>
        <fullName evidence="2">Heterokaryon incompatibility domain-containing protein</fullName>
    </recommendedName>
</protein>
<dbReference type="OrthoDB" id="5125733at2759"/>
<sequence length="346" mass="39314">MDSSDNSLQYLKSVFRIKRDIGPEDEYHLYPFAPDGHPASEFVDALPLNLRPGSTESLAWIREFSGKCQSGHLQCKKVIQENRQKSAIPKRPLDVGQFGDTTLQLFATSRDAQKSYAIASYAWGVGPQAKAIQQARTTQGSLLFSEKDLNCALDTNPVDMRIWTFQEHLISTRVISFGSRQTRWKCKEFANTIDGGDYAVSCNDLEHSLHVAFSPSQYPDENLVEKDWRVQAWLEIIEQYSSRQYSRPEDRLPAFYESITRLALFIEWGMSECVEGIWMPDASRQLLWKKETPLGAQELSQCPKYGPSWSWATLPGAVTYDTSAWLRDLGDSVKAIFFEKSSEEPA</sequence>